<evidence type="ECO:0000313" key="3">
    <source>
        <dbReference type="EMBL" id="TKA22406.1"/>
    </source>
</evidence>
<feature type="domain" description="DUF6606" evidence="2">
    <location>
        <begin position="13"/>
        <end position="277"/>
    </location>
</feature>
<sequence length="986" mass="111091">MAGNFDKEEFVGIFHHVFLPPQLPQKADDKSDIPLLRMIVTALSDLQAILPRAIAIGNALEALKALQIVNSLPDGAISEPALSQRLEALRTGQVIPVHVRSQNAAIMITCKTDQVVFEEFELSPANEAVMTTKGRLIRTFPGLAVAVDAGEFKLTDLASTVGHTLATMCQQPVPEMQPQSKKAGSSNDELRDTTMPAAVSELFFGFLRGFGQGVPVTGISKNTREEVLWKDAKAPWRRSPMWLLIRIVLQLNIERSSDGSRSLYKEATTFVMAQVLKTALQYDVDSEAMYIMSAKIVRRLHKSREAAKLTSREISGAVEASINDVLQQASSTLADRWKVIQLKDGRELDLAALSLLDFEADTHADLPELEKYIMELQSHQDEAERASFSPSSALIKHSPDTLPRLPSSNSEESCYATANLQQFEQWISTYLDRWVLSNLHEGTCEALYQLMLDYHRLATEHYTRNPEATSVMLLTMFELWIACDRVAVSINPLLAEYNPEIPPGILQDMLLPFYYQMERLVVVESYLENRAATSPYKHSTMLFETHSAASFAIRFFDQSASHQGLLAEIQQQANQTRLAKRREFETTKSEYHEFNAIYSQTSCAFFTKIIDRWTDPPETEQQHAHDCKKCLYKRKRDALKITVHEWPLPHDPREAKAIVFEADVPPWLSFWRDARLFILQDVLKGECDAVESTSSYRLSQTDPHLSRQYFRGSRSHRVDLLSVCKPFTVSHYREKKMTSALLESDVCVANGLRYKYYDATSGRYIGNLEYGDSVARSCTYTLSNKQLQDCIFRQSSSPDGSTPNTVIANQDTCPDNMTLEEFKDLASIPLGHHIQWANMMVQLAMPSVDFKKVDTTLVFLQCIYQTGPPNGEAMREAHSMFRAGTRVGFVLEHVKAAIERIKQNWESAQALSLFVAILTRTLSLHSAATDGRFQALIDSCIELLTSARKVALGWMFALRDRAHAATEEKDRNGFISKSVEVALILL</sequence>
<accession>A0A4U0TL13</accession>
<proteinExistence type="predicted"/>
<organism evidence="3 4">
    <name type="scientific">Salinomyces thailandicus</name>
    <dbReference type="NCBI Taxonomy" id="706561"/>
    <lineage>
        <taxon>Eukaryota</taxon>
        <taxon>Fungi</taxon>
        <taxon>Dikarya</taxon>
        <taxon>Ascomycota</taxon>
        <taxon>Pezizomycotina</taxon>
        <taxon>Dothideomycetes</taxon>
        <taxon>Dothideomycetidae</taxon>
        <taxon>Mycosphaerellales</taxon>
        <taxon>Teratosphaeriaceae</taxon>
        <taxon>Salinomyces</taxon>
    </lineage>
</organism>
<name>A0A4U0TL13_9PEZI</name>
<dbReference type="AlphaFoldDB" id="A0A4U0TL13"/>
<comment type="caution">
    <text evidence="3">The sequence shown here is derived from an EMBL/GenBank/DDBJ whole genome shotgun (WGS) entry which is preliminary data.</text>
</comment>
<protein>
    <recommendedName>
        <fullName evidence="2">DUF6606 domain-containing protein</fullName>
    </recommendedName>
</protein>
<dbReference type="Pfam" id="PF20255">
    <property type="entry name" value="DUF6606"/>
    <property type="match status" value="1"/>
</dbReference>
<dbReference type="OrthoDB" id="3182339at2759"/>
<keyword evidence="4" id="KW-1185">Reference proteome</keyword>
<evidence type="ECO:0000256" key="1">
    <source>
        <dbReference type="SAM" id="MobiDB-lite"/>
    </source>
</evidence>
<dbReference type="InterPro" id="IPR046541">
    <property type="entry name" value="DUF6606"/>
</dbReference>
<evidence type="ECO:0000259" key="2">
    <source>
        <dbReference type="Pfam" id="PF20255"/>
    </source>
</evidence>
<gene>
    <name evidence="3" type="ORF">B0A50_07912</name>
</gene>
<dbReference type="EMBL" id="NAJL01000075">
    <property type="protein sequence ID" value="TKA22406.1"/>
    <property type="molecule type" value="Genomic_DNA"/>
</dbReference>
<feature type="region of interest" description="Disordered" evidence="1">
    <location>
        <begin position="388"/>
        <end position="409"/>
    </location>
</feature>
<reference evidence="3 4" key="1">
    <citation type="submission" date="2017-03" db="EMBL/GenBank/DDBJ databases">
        <title>Genomes of endolithic fungi from Antarctica.</title>
        <authorList>
            <person name="Coleine C."/>
            <person name="Masonjones S."/>
            <person name="Stajich J.E."/>
        </authorList>
    </citation>
    <scope>NUCLEOTIDE SEQUENCE [LARGE SCALE GENOMIC DNA]</scope>
    <source>
        <strain evidence="3 4">CCFEE 6315</strain>
    </source>
</reference>
<evidence type="ECO:0000313" key="4">
    <source>
        <dbReference type="Proteomes" id="UP000308549"/>
    </source>
</evidence>
<dbReference type="Proteomes" id="UP000308549">
    <property type="component" value="Unassembled WGS sequence"/>
</dbReference>